<evidence type="ECO:0000313" key="2">
    <source>
        <dbReference type="Proteomes" id="UP000838878"/>
    </source>
</evidence>
<dbReference type="Proteomes" id="UP000838878">
    <property type="component" value="Chromosome 8"/>
</dbReference>
<dbReference type="AlphaFoldDB" id="A0A8J9YH21"/>
<sequence>MLVSDWLTQRVFRLSSQWHQNVKTVKNDLPTWCEVLSTMSTREDVLLAAAATVVILNNKRKTKKRRCWVRPSLLTRGKYCGETMVNK</sequence>
<keyword evidence="2" id="KW-1185">Reference proteome</keyword>
<proteinExistence type="predicted"/>
<dbReference type="EMBL" id="OV170228">
    <property type="protein sequence ID" value="CAH0730574.1"/>
    <property type="molecule type" value="Genomic_DNA"/>
</dbReference>
<feature type="non-terminal residue" evidence="1">
    <location>
        <position position="87"/>
    </location>
</feature>
<accession>A0A8J9YH21</accession>
<protein>
    <submittedName>
        <fullName evidence="1">Uncharacterized protein</fullName>
    </submittedName>
</protein>
<reference evidence="1" key="1">
    <citation type="submission" date="2021-12" db="EMBL/GenBank/DDBJ databases">
        <authorList>
            <person name="Martin H S."/>
        </authorList>
    </citation>
    <scope>NUCLEOTIDE SEQUENCE</scope>
</reference>
<gene>
    <name evidence="1" type="ORF">BINO364_LOCUS15542</name>
</gene>
<evidence type="ECO:0000313" key="1">
    <source>
        <dbReference type="EMBL" id="CAH0730574.1"/>
    </source>
</evidence>
<organism evidence="1 2">
    <name type="scientific">Brenthis ino</name>
    <name type="common">lesser marbled fritillary</name>
    <dbReference type="NCBI Taxonomy" id="405034"/>
    <lineage>
        <taxon>Eukaryota</taxon>
        <taxon>Metazoa</taxon>
        <taxon>Ecdysozoa</taxon>
        <taxon>Arthropoda</taxon>
        <taxon>Hexapoda</taxon>
        <taxon>Insecta</taxon>
        <taxon>Pterygota</taxon>
        <taxon>Neoptera</taxon>
        <taxon>Endopterygota</taxon>
        <taxon>Lepidoptera</taxon>
        <taxon>Glossata</taxon>
        <taxon>Ditrysia</taxon>
        <taxon>Papilionoidea</taxon>
        <taxon>Nymphalidae</taxon>
        <taxon>Heliconiinae</taxon>
        <taxon>Argynnini</taxon>
        <taxon>Brenthis</taxon>
    </lineage>
</organism>
<name>A0A8J9YH21_9NEOP</name>